<proteinExistence type="predicted"/>
<feature type="transmembrane region" description="Helical" evidence="1">
    <location>
        <begin position="26"/>
        <end position="50"/>
    </location>
</feature>
<dbReference type="EMBL" id="MU167410">
    <property type="protein sequence ID" value="KAG0140956.1"/>
    <property type="molecule type" value="Genomic_DNA"/>
</dbReference>
<comment type="caution">
    <text evidence="2">The sequence shown here is derived from an EMBL/GenBank/DDBJ whole genome shotgun (WGS) entry which is preliminary data.</text>
</comment>
<name>A0A9P6NC05_9BASI</name>
<dbReference type="OrthoDB" id="2506867at2759"/>
<gene>
    <name evidence="2" type="ORF">CROQUDRAFT_52482</name>
</gene>
<evidence type="ECO:0000313" key="3">
    <source>
        <dbReference type="Proteomes" id="UP000886653"/>
    </source>
</evidence>
<dbReference type="Proteomes" id="UP000886653">
    <property type="component" value="Unassembled WGS sequence"/>
</dbReference>
<keyword evidence="1" id="KW-0472">Membrane</keyword>
<keyword evidence="1" id="KW-0812">Transmembrane</keyword>
<feature type="transmembrane region" description="Helical" evidence="1">
    <location>
        <begin position="70"/>
        <end position="96"/>
    </location>
</feature>
<reference evidence="2" key="1">
    <citation type="submission" date="2013-11" db="EMBL/GenBank/DDBJ databases">
        <title>Genome sequence of the fusiform rust pathogen reveals effectors for host alternation and coevolution with pine.</title>
        <authorList>
            <consortium name="DOE Joint Genome Institute"/>
            <person name="Smith K."/>
            <person name="Pendleton A."/>
            <person name="Kubisiak T."/>
            <person name="Anderson C."/>
            <person name="Salamov A."/>
            <person name="Aerts A."/>
            <person name="Riley R."/>
            <person name="Clum A."/>
            <person name="Lindquist E."/>
            <person name="Ence D."/>
            <person name="Campbell M."/>
            <person name="Kronenberg Z."/>
            <person name="Feau N."/>
            <person name="Dhillon B."/>
            <person name="Hamelin R."/>
            <person name="Burleigh J."/>
            <person name="Smith J."/>
            <person name="Yandell M."/>
            <person name="Nelson C."/>
            <person name="Grigoriev I."/>
            <person name="Davis J."/>
        </authorList>
    </citation>
    <scope>NUCLEOTIDE SEQUENCE</scope>
    <source>
        <strain evidence="2">G11</strain>
    </source>
</reference>
<keyword evidence="1" id="KW-1133">Transmembrane helix</keyword>
<dbReference type="AlphaFoldDB" id="A0A9P6NC05"/>
<feature type="transmembrane region" description="Helical" evidence="1">
    <location>
        <begin position="117"/>
        <end position="135"/>
    </location>
</feature>
<organism evidence="2 3">
    <name type="scientific">Cronartium quercuum f. sp. fusiforme G11</name>
    <dbReference type="NCBI Taxonomy" id="708437"/>
    <lineage>
        <taxon>Eukaryota</taxon>
        <taxon>Fungi</taxon>
        <taxon>Dikarya</taxon>
        <taxon>Basidiomycota</taxon>
        <taxon>Pucciniomycotina</taxon>
        <taxon>Pucciniomycetes</taxon>
        <taxon>Pucciniales</taxon>
        <taxon>Coleosporiaceae</taxon>
        <taxon>Cronartium</taxon>
    </lineage>
</organism>
<evidence type="ECO:0000256" key="1">
    <source>
        <dbReference type="SAM" id="Phobius"/>
    </source>
</evidence>
<accession>A0A9P6NC05</accession>
<feature type="transmembrane region" description="Helical" evidence="1">
    <location>
        <begin position="235"/>
        <end position="258"/>
    </location>
</feature>
<sequence>MFCQAACLLYLQVKTRRFYLFKSNELGLVQVNCSNMCGLNFFVYSALAVVDLASKDFKEVIGRPYRSWQIFLFGTRFIVALDTTWSFFWVCVVHCATIKCRSPVSGTPLGRSLIPRSISYAMNISVILAVVWPIGELYSKVVKKISIVTNLLKTSASSYCLDTYITSDLWIKFIPASSVLVHQAYIPCLIGVVKSMCHRGLIPAGLSDDFQGKSAEAMTIRSICKKEVNVDQKNAVVLLALFAYVSTLVHVPVLIWSVGGNE</sequence>
<keyword evidence="3" id="KW-1185">Reference proteome</keyword>
<protein>
    <submittedName>
        <fullName evidence="2">Uncharacterized protein</fullName>
    </submittedName>
</protein>
<evidence type="ECO:0000313" key="2">
    <source>
        <dbReference type="EMBL" id="KAG0140956.1"/>
    </source>
</evidence>